<evidence type="ECO:0000259" key="4">
    <source>
        <dbReference type="Pfam" id="PF00703"/>
    </source>
</evidence>
<dbReference type="GO" id="GO:0016787">
    <property type="term" value="F:hydrolase activity"/>
    <property type="evidence" value="ECO:0007669"/>
    <property type="project" value="UniProtKB-KW"/>
</dbReference>
<accession>A0ABQ6G843</accession>
<dbReference type="Gene3D" id="2.60.120.260">
    <property type="entry name" value="Galactose-binding domain-like"/>
    <property type="match status" value="1"/>
</dbReference>
<organism evidence="7 8">
    <name type="scientific">Paenibacillus glycanilyticus</name>
    <dbReference type="NCBI Taxonomy" id="126569"/>
    <lineage>
        <taxon>Bacteria</taxon>
        <taxon>Bacillati</taxon>
        <taxon>Bacillota</taxon>
        <taxon>Bacilli</taxon>
        <taxon>Bacillales</taxon>
        <taxon>Paenibacillaceae</taxon>
        <taxon>Paenibacillus</taxon>
    </lineage>
</organism>
<dbReference type="Gene3D" id="2.60.40.10">
    <property type="entry name" value="Immunoglobulins"/>
    <property type="match status" value="1"/>
</dbReference>
<evidence type="ECO:0000313" key="7">
    <source>
        <dbReference type="EMBL" id="GLX66160.1"/>
    </source>
</evidence>
<evidence type="ECO:0000256" key="2">
    <source>
        <dbReference type="ARBA" id="ARBA00022801"/>
    </source>
</evidence>
<dbReference type="Proteomes" id="UP001157114">
    <property type="component" value="Unassembled WGS sequence"/>
</dbReference>
<reference evidence="7 8" key="1">
    <citation type="submission" date="2023-03" db="EMBL/GenBank/DDBJ databases">
        <title>Draft genome sequence of the bacteria which degrade cell wall of Tricholomamatutake.</title>
        <authorList>
            <person name="Konishi Y."/>
            <person name="Fukuta Y."/>
            <person name="Shirasaka N."/>
        </authorList>
    </citation>
    <scope>NUCLEOTIDE SEQUENCE [LARGE SCALE GENOMIC DNA]</scope>
    <source>
        <strain evidence="8">mu1</strain>
    </source>
</reference>
<dbReference type="InterPro" id="IPR006102">
    <property type="entry name" value="Ig-like_GH2"/>
</dbReference>
<comment type="caution">
    <text evidence="7">The sequence shown here is derived from an EMBL/GenBank/DDBJ whole genome shotgun (WGS) entry which is preliminary data.</text>
</comment>
<keyword evidence="3" id="KW-0326">Glycosidase</keyword>
<dbReference type="SUPFAM" id="SSF49785">
    <property type="entry name" value="Galactose-binding domain-like"/>
    <property type="match status" value="1"/>
</dbReference>
<feature type="domain" description="Glycoside hydrolase family 2 immunoglobulin-like beta-sandwich" evidence="4">
    <location>
        <begin position="188"/>
        <end position="293"/>
    </location>
</feature>
<dbReference type="SUPFAM" id="SSF51445">
    <property type="entry name" value="(Trans)glycosidases"/>
    <property type="match status" value="1"/>
</dbReference>
<keyword evidence="8" id="KW-1185">Reference proteome</keyword>
<dbReference type="InterPro" id="IPR036156">
    <property type="entry name" value="Beta-gal/glucu_dom_sf"/>
</dbReference>
<dbReference type="PANTHER" id="PTHR42732">
    <property type="entry name" value="BETA-GALACTOSIDASE"/>
    <property type="match status" value="1"/>
</dbReference>
<sequence>MNGMSSSHKYVKDYPRPQWVRDEWQLLNGAWNFRFDDSFEGERNKWYNQLDANLTIQVPFTYETKASGIGEEKFHPCVWYERNVVIPQETGDKHVMLHFQAVDYSAKVWVNGTYIGSHEGGYAAFSLDISDAVQLGGENRITVRVEDGNSTMQPRGKQRWVDHNYGCWYVQTTGIWQSVWMEYVDTCHVNRAKITPRLEDSAVTFEYELGSTVRSFEGLTLQTVVRYDGKLIRSSETNVDRTFLKMDLSLMNDVNEWKIHSWHPHHPNLYDVEVVLKKDGQPVDTVYSYFGMRSIQIKGEKILLNKQPLYQRLLLDQGYWEDTHLTPPSEEAIIEDIEKTLALGFNGVRKHQKLEDPRYLYWADRKGLLVWSEIAATYEFGDDAVDRFTKEWMEVVRQHYNHPCIITWVPFNESWGIAQILTDRKQQQFTESIYHLTKSYDQMRPVVVNDGWEHTISDIITLHDYEELGSVLEARYKDKDALLSNDFAHDKHRYPFAKGYSYQGQPVIISEYGGIAFKSEAGWGYGNQVKNEEEFLARYEGITQAIKNLDYVSGFCYTQLTDVQQEVNGLLTIKREPKIAMEKIKKINLQ</sequence>
<evidence type="ECO:0000313" key="8">
    <source>
        <dbReference type="Proteomes" id="UP001157114"/>
    </source>
</evidence>
<comment type="similarity">
    <text evidence="1">Belongs to the glycosyl hydrolase 2 family.</text>
</comment>
<dbReference type="InterPro" id="IPR006104">
    <property type="entry name" value="Glyco_hydro_2_N"/>
</dbReference>
<dbReference type="Pfam" id="PF00703">
    <property type="entry name" value="Glyco_hydro_2"/>
    <property type="match status" value="1"/>
</dbReference>
<dbReference type="Pfam" id="PF02836">
    <property type="entry name" value="Glyco_hydro_2_C"/>
    <property type="match status" value="1"/>
</dbReference>
<evidence type="ECO:0000259" key="5">
    <source>
        <dbReference type="Pfam" id="PF02836"/>
    </source>
</evidence>
<evidence type="ECO:0000259" key="6">
    <source>
        <dbReference type="Pfam" id="PF02837"/>
    </source>
</evidence>
<feature type="domain" description="Glycoside hydrolase family 2 catalytic" evidence="5">
    <location>
        <begin position="295"/>
        <end position="586"/>
    </location>
</feature>
<evidence type="ECO:0000256" key="1">
    <source>
        <dbReference type="ARBA" id="ARBA00007401"/>
    </source>
</evidence>
<dbReference type="InterPro" id="IPR017853">
    <property type="entry name" value="GH"/>
</dbReference>
<feature type="domain" description="Glycosyl hydrolases family 2 sugar binding" evidence="6">
    <location>
        <begin position="26"/>
        <end position="146"/>
    </location>
</feature>
<dbReference type="EMBL" id="BSSQ01000001">
    <property type="protein sequence ID" value="GLX66160.1"/>
    <property type="molecule type" value="Genomic_DNA"/>
</dbReference>
<dbReference type="InterPro" id="IPR013783">
    <property type="entry name" value="Ig-like_fold"/>
</dbReference>
<dbReference type="Pfam" id="PF02837">
    <property type="entry name" value="Glyco_hydro_2_N"/>
    <property type="match status" value="1"/>
</dbReference>
<keyword evidence="2 7" id="KW-0378">Hydrolase</keyword>
<dbReference type="SUPFAM" id="SSF49303">
    <property type="entry name" value="beta-Galactosidase/glucuronidase domain"/>
    <property type="match status" value="1"/>
</dbReference>
<name>A0ABQ6G843_9BACL</name>
<gene>
    <name evidence="7" type="ORF">MU1_05040</name>
</gene>
<dbReference type="InterPro" id="IPR051913">
    <property type="entry name" value="GH2_Domain-Containing"/>
</dbReference>
<dbReference type="Gene3D" id="3.20.20.80">
    <property type="entry name" value="Glycosidases"/>
    <property type="match status" value="1"/>
</dbReference>
<evidence type="ECO:0000256" key="3">
    <source>
        <dbReference type="ARBA" id="ARBA00023295"/>
    </source>
</evidence>
<dbReference type="InterPro" id="IPR008979">
    <property type="entry name" value="Galactose-bd-like_sf"/>
</dbReference>
<proteinExistence type="inferred from homology"/>
<protein>
    <submittedName>
        <fullName evidence="7">Hydrolase</fullName>
    </submittedName>
</protein>
<dbReference type="PANTHER" id="PTHR42732:SF3">
    <property type="entry name" value="HYDROLASE"/>
    <property type="match status" value="1"/>
</dbReference>
<dbReference type="InterPro" id="IPR006103">
    <property type="entry name" value="Glyco_hydro_2_cat"/>
</dbReference>